<evidence type="ECO:0000256" key="1">
    <source>
        <dbReference type="ARBA" id="ARBA00004240"/>
    </source>
</evidence>
<feature type="signal peptide" evidence="4">
    <location>
        <begin position="1"/>
        <end position="22"/>
    </location>
</feature>
<comment type="similarity">
    <text evidence="2 4">Belongs to the calreticulin family.</text>
</comment>
<organism evidence="5 6">
    <name type="scientific">Acaulospora morrowiae</name>
    <dbReference type="NCBI Taxonomy" id="94023"/>
    <lineage>
        <taxon>Eukaryota</taxon>
        <taxon>Fungi</taxon>
        <taxon>Fungi incertae sedis</taxon>
        <taxon>Mucoromycota</taxon>
        <taxon>Glomeromycotina</taxon>
        <taxon>Glomeromycetes</taxon>
        <taxon>Diversisporales</taxon>
        <taxon>Acaulosporaceae</taxon>
        <taxon>Acaulospora</taxon>
    </lineage>
</organism>
<evidence type="ECO:0000256" key="2">
    <source>
        <dbReference type="ARBA" id="ARBA00010983"/>
    </source>
</evidence>
<dbReference type="InterPro" id="IPR001580">
    <property type="entry name" value="Calret/calnex"/>
</dbReference>
<dbReference type="AlphaFoldDB" id="A0A9N9DCK0"/>
<dbReference type="PANTHER" id="PTHR11073">
    <property type="entry name" value="CALRETICULIN AND CALNEXIN"/>
    <property type="match status" value="1"/>
</dbReference>
<dbReference type="GO" id="GO:0006457">
    <property type="term" value="P:protein folding"/>
    <property type="evidence" value="ECO:0007669"/>
    <property type="project" value="InterPro"/>
</dbReference>
<protein>
    <submittedName>
        <fullName evidence="5">6291_t:CDS:1</fullName>
    </submittedName>
</protein>
<dbReference type="Gene3D" id="2.60.120.200">
    <property type="match status" value="1"/>
</dbReference>
<feature type="chain" id="PRO_5040537175" evidence="4">
    <location>
        <begin position="23"/>
        <end position="123"/>
    </location>
</feature>
<name>A0A9N9DCK0_9GLOM</name>
<accession>A0A9N9DCK0</accession>
<dbReference type="GO" id="GO:0005509">
    <property type="term" value="F:calcium ion binding"/>
    <property type="evidence" value="ECO:0007669"/>
    <property type="project" value="InterPro"/>
</dbReference>
<keyword evidence="6" id="KW-1185">Reference proteome</keyword>
<proteinExistence type="inferred from homology"/>
<evidence type="ECO:0000313" key="6">
    <source>
        <dbReference type="Proteomes" id="UP000789342"/>
    </source>
</evidence>
<comment type="caution">
    <text evidence="5">The sequence shown here is derived from an EMBL/GenBank/DDBJ whole genome shotgun (WGS) entry which is preliminary data.</text>
</comment>
<dbReference type="Proteomes" id="UP000789342">
    <property type="component" value="Unassembled WGS sequence"/>
</dbReference>
<dbReference type="EMBL" id="CAJVPV010008398">
    <property type="protein sequence ID" value="CAG8630207.1"/>
    <property type="molecule type" value="Genomic_DNA"/>
</dbReference>
<gene>
    <name evidence="5" type="ORF">AMORRO_LOCUS9054</name>
</gene>
<dbReference type="Pfam" id="PF00262">
    <property type="entry name" value="Calreticulin"/>
    <property type="match status" value="1"/>
</dbReference>
<keyword evidence="4" id="KW-0143">Chaperone</keyword>
<comment type="subcellular location">
    <subcellularLocation>
        <location evidence="1">Endoplasmic reticulum</location>
    </subcellularLocation>
</comment>
<dbReference type="InterPro" id="IPR013320">
    <property type="entry name" value="ConA-like_dom_sf"/>
</dbReference>
<dbReference type="GO" id="GO:0005789">
    <property type="term" value="C:endoplasmic reticulum membrane"/>
    <property type="evidence" value="ECO:0007669"/>
    <property type="project" value="TreeGrafter"/>
</dbReference>
<dbReference type="GO" id="GO:0051082">
    <property type="term" value="F:unfolded protein binding"/>
    <property type="evidence" value="ECO:0007669"/>
    <property type="project" value="InterPro"/>
</dbReference>
<evidence type="ECO:0000256" key="4">
    <source>
        <dbReference type="RuleBase" id="RU362126"/>
    </source>
</evidence>
<keyword evidence="4" id="KW-0732">Signal</keyword>
<dbReference type="SUPFAM" id="SSF49899">
    <property type="entry name" value="Concanavalin A-like lectins/glucanases"/>
    <property type="match status" value="1"/>
</dbReference>
<reference evidence="5" key="1">
    <citation type="submission" date="2021-06" db="EMBL/GenBank/DDBJ databases">
        <authorList>
            <person name="Kallberg Y."/>
            <person name="Tangrot J."/>
            <person name="Rosling A."/>
        </authorList>
    </citation>
    <scope>NUCLEOTIDE SEQUENCE</scope>
    <source>
        <strain evidence="5">CL551</strain>
    </source>
</reference>
<evidence type="ECO:0000256" key="3">
    <source>
        <dbReference type="ARBA" id="ARBA00022824"/>
    </source>
</evidence>
<dbReference type="GO" id="GO:0036503">
    <property type="term" value="P:ERAD pathway"/>
    <property type="evidence" value="ECO:0007669"/>
    <property type="project" value="TreeGrafter"/>
</dbReference>
<keyword evidence="3 4" id="KW-0256">Endoplasmic reticulum</keyword>
<dbReference type="PANTHER" id="PTHR11073:SF1">
    <property type="entry name" value="CALNEXIN 14D-RELATED"/>
    <property type="match status" value="1"/>
</dbReference>
<sequence>MKFTRHTLAFLIASALAVCVCSEETTEVDNRPEFKPTTIQAPFLEQFTDDWLTRWSPSEATKENKDGGETFSYVGKWIVEEPNVYPGIKGDKGLVAKSAAAHHAISAPLKTPLDNTGKTLVVQ</sequence>
<dbReference type="OrthoDB" id="1938156at2759"/>
<evidence type="ECO:0000313" key="5">
    <source>
        <dbReference type="EMBL" id="CAG8630207.1"/>
    </source>
</evidence>